<comment type="caution">
    <text evidence="1">The sequence shown here is derived from an EMBL/GenBank/DDBJ whole genome shotgun (WGS) entry which is preliminary data.</text>
</comment>
<dbReference type="Proteomes" id="UP000789525">
    <property type="component" value="Unassembled WGS sequence"/>
</dbReference>
<organism evidence="1 2">
    <name type="scientific">Acaulospora colombiana</name>
    <dbReference type="NCBI Taxonomy" id="27376"/>
    <lineage>
        <taxon>Eukaryota</taxon>
        <taxon>Fungi</taxon>
        <taxon>Fungi incertae sedis</taxon>
        <taxon>Mucoromycota</taxon>
        <taxon>Glomeromycotina</taxon>
        <taxon>Glomeromycetes</taxon>
        <taxon>Diversisporales</taxon>
        <taxon>Acaulosporaceae</taxon>
        <taxon>Acaulospora</taxon>
    </lineage>
</organism>
<reference evidence="1" key="1">
    <citation type="submission" date="2021-06" db="EMBL/GenBank/DDBJ databases">
        <authorList>
            <person name="Kallberg Y."/>
            <person name="Tangrot J."/>
            <person name="Rosling A."/>
        </authorList>
    </citation>
    <scope>NUCLEOTIDE SEQUENCE</scope>
    <source>
        <strain evidence="1">CL356</strain>
    </source>
</reference>
<protein>
    <submittedName>
        <fullName evidence="1">9490_t:CDS:1</fullName>
    </submittedName>
</protein>
<accession>A0ACA9N092</accession>
<dbReference type="EMBL" id="CAJVPT010017277">
    <property type="protein sequence ID" value="CAG8625191.1"/>
    <property type="molecule type" value="Genomic_DNA"/>
</dbReference>
<sequence>MSRPGIVKAHILCDDVTRFANPENNDEADWTDGSEWRAPLCITRSVSTVRTYDVKAMYRGPITFIAKPPQSDRREFVYVVPSPGLSRDQGVDLASELSSNGEGGEGQDLPDASEPYQQLAISSRSTSRNRKAEGDPYFIP</sequence>
<keyword evidence="2" id="KW-1185">Reference proteome</keyword>
<name>A0ACA9N092_9GLOM</name>
<evidence type="ECO:0000313" key="1">
    <source>
        <dbReference type="EMBL" id="CAG8625191.1"/>
    </source>
</evidence>
<gene>
    <name evidence="1" type="ORF">ACOLOM_LOCUS7467</name>
</gene>
<proteinExistence type="predicted"/>
<evidence type="ECO:0000313" key="2">
    <source>
        <dbReference type="Proteomes" id="UP000789525"/>
    </source>
</evidence>